<dbReference type="CDD" id="cd08586">
    <property type="entry name" value="PI-PLCc_BcPLC_like"/>
    <property type="match status" value="1"/>
</dbReference>
<feature type="domain" description="Phosphatidylinositol-specific phospholipase C X" evidence="1">
    <location>
        <begin position="170"/>
        <end position="319"/>
    </location>
</feature>
<dbReference type="PANTHER" id="PTHR13593">
    <property type="match status" value="1"/>
</dbReference>
<dbReference type="Gene3D" id="3.20.20.190">
    <property type="entry name" value="Phosphatidylinositol (PI) phosphodiesterase"/>
    <property type="match status" value="1"/>
</dbReference>
<protein>
    <submittedName>
        <fullName evidence="2">1-phosphatidylinositol phosphodiesterase</fullName>
    </submittedName>
</protein>
<dbReference type="GO" id="GO:0006629">
    <property type="term" value="P:lipid metabolic process"/>
    <property type="evidence" value="ECO:0007669"/>
    <property type="project" value="InterPro"/>
</dbReference>
<keyword evidence="3" id="KW-1185">Reference proteome</keyword>
<proteinExistence type="predicted"/>
<evidence type="ECO:0000313" key="3">
    <source>
        <dbReference type="Proteomes" id="UP000800093"/>
    </source>
</evidence>
<dbReference type="InterPro" id="IPR000909">
    <property type="entry name" value="PLipase_C_PInositol-sp_X_dom"/>
</dbReference>
<dbReference type="AlphaFoldDB" id="A0A9P4N5D8"/>
<dbReference type="Pfam" id="PF00388">
    <property type="entry name" value="PI-PLC-X"/>
    <property type="match status" value="1"/>
</dbReference>
<dbReference type="OrthoDB" id="1046782at2759"/>
<dbReference type="PROSITE" id="PS50007">
    <property type="entry name" value="PIPLC_X_DOMAIN"/>
    <property type="match status" value="1"/>
</dbReference>
<dbReference type="SUPFAM" id="SSF51695">
    <property type="entry name" value="PLC-like phosphodiesterases"/>
    <property type="match status" value="1"/>
</dbReference>
<organism evidence="2 3">
    <name type="scientific">Lojkania enalia</name>
    <dbReference type="NCBI Taxonomy" id="147567"/>
    <lineage>
        <taxon>Eukaryota</taxon>
        <taxon>Fungi</taxon>
        <taxon>Dikarya</taxon>
        <taxon>Ascomycota</taxon>
        <taxon>Pezizomycotina</taxon>
        <taxon>Dothideomycetes</taxon>
        <taxon>Pleosporomycetidae</taxon>
        <taxon>Pleosporales</taxon>
        <taxon>Pleosporales incertae sedis</taxon>
        <taxon>Lojkania</taxon>
    </lineage>
</organism>
<reference evidence="3" key="1">
    <citation type="journal article" date="2020" name="Stud. Mycol.">
        <title>101 Dothideomycetes genomes: A test case for predicting lifestyles and emergence of pathogens.</title>
        <authorList>
            <person name="Haridas S."/>
            <person name="Albert R."/>
            <person name="Binder M."/>
            <person name="Bloem J."/>
            <person name="LaButti K."/>
            <person name="Salamov A."/>
            <person name="Andreopoulos B."/>
            <person name="Baker S."/>
            <person name="Barry K."/>
            <person name="Bills G."/>
            <person name="Bluhm B."/>
            <person name="Cannon C."/>
            <person name="Castanera R."/>
            <person name="Culley D."/>
            <person name="Daum C."/>
            <person name="Ezra D."/>
            <person name="Gonzalez J."/>
            <person name="Henrissat B."/>
            <person name="Kuo A."/>
            <person name="Liang C."/>
            <person name="Lipzen A."/>
            <person name="Lutzoni F."/>
            <person name="Magnuson J."/>
            <person name="Mondo S."/>
            <person name="Nolan M."/>
            <person name="Ohm R."/>
            <person name="Pangilinan J."/>
            <person name="Park H.-J."/>
            <person name="Ramirez L."/>
            <person name="Alfaro M."/>
            <person name="Sun H."/>
            <person name="Tritt A."/>
            <person name="Yoshinaga Y."/>
            <person name="Zwiers L.-H."/>
            <person name="Turgeon B."/>
            <person name="Goodwin S."/>
            <person name="Spatafora J."/>
            <person name="Crous P."/>
            <person name="Grigoriev I."/>
        </authorList>
    </citation>
    <scope>NUCLEOTIDE SEQUENCE [LARGE SCALE GENOMIC DNA]</scope>
    <source>
        <strain evidence="3">CBS 304.66</strain>
    </source>
</reference>
<sequence>MSQPLTVRNLTAATIYLNCIETFEDLNLPQSRASTFTFASGNTTSTTPCSPQLGRHAQSFDQRYIKIELRPFESYTLGAQGNNPDEEIQSSILLTKTLRLTVEILGGERYRIDTNPMYTQKAAQSVIPLTPNPATVLGALFHPAKPASHLTIHTSHSHDLSKWMSYLPSTLPLSALSIPGTHNSHAHYRALPSVRCQVVPVQSQLENGIRFLDIRVQPSHATDASKKDLYLVHGAFPISLTGTKYLEPILETCYEFLAQNPGETILISLKREGVGNSTDELLSQILERHYVSPNRSRWYTGDKIPYLGDVRGKLILVRRYMLDDKVKRQSEDGNGDSDSGYGLDATEWPYNSTHAIHGPFCVQDFCEVLHPSSITDKLKYSNEHLVRSAQCTAFIPGVNTDVKNPVPSGPLYLNFLSGSNFWRIGCWPGSIAKVVNRGIEEWICMGHHLDRPIDTPAEPGKMKDGGGGENGLGNVVRKANQGDGCTGVVVMDCVGEGGDWDLVKLIVGMNMGVAMKAEAR</sequence>
<dbReference type="PANTHER" id="PTHR13593:SF113">
    <property type="entry name" value="SI:DKEY-266F7.9"/>
    <property type="match status" value="1"/>
</dbReference>
<dbReference type="InterPro" id="IPR017946">
    <property type="entry name" value="PLC-like_Pdiesterase_TIM-brl"/>
</dbReference>
<name>A0A9P4N5D8_9PLEO</name>
<dbReference type="SMART" id="SM00148">
    <property type="entry name" value="PLCXc"/>
    <property type="match status" value="1"/>
</dbReference>
<dbReference type="InterPro" id="IPR051057">
    <property type="entry name" value="PI-PLC_domain"/>
</dbReference>
<dbReference type="EMBL" id="ML986595">
    <property type="protein sequence ID" value="KAF2266922.1"/>
    <property type="molecule type" value="Genomic_DNA"/>
</dbReference>
<dbReference type="GO" id="GO:0008081">
    <property type="term" value="F:phosphoric diester hydrolase activity"/>
    <property type="evidence" value="ECO:0007669"/>
    <property type="project" value="InterPro"/>
</dbReference>
<comment type="caution">
    <text evidence="2">The sequence shown here is derived from an EMBL/GenBank/DDBJ whole genome shotgun (WGS) entry which is preliminary data.</text>
</comment>
<accession>A0A9P4N5D8</accession>
<gene>
    <name evidence="2" type="ORF">CC78DRAFT_559192</name>
</gene>
<dbReference type="Proteomes" id="UP000800093">
    <property type="component" value="Unassembled WGS sequence"/>
</dbReference>
<evidence type="ECO:0000259" key="1">
    <source>
        <dbReference type="SMART" id="SM00148"/>
    </source>
</evidence>
<evidence type="ECO:0000313" key="2">
    <source>
        <dbReference type="EMBL" id="KAF2266922.1"/>
    </source>
</evidence>